<dbReference type="PROSITE" id="PS00036">
    <property type="entry name" value="BZIP_BASIC"/>
    <property type="match status" value="1"/>
</dbReference>
<accession>A0A2P6VD37</accession>
<organism evidence="4 5">
    <name type="scientific">Micractinium conductrix</name>
    <dbReference type="NCBI Taxonomy" id="554055"/>
    <lineage>
        <taxon>Eukaryota</taxon>
        <taxon>Viridiplantae</taxon>
        <taxon>Chlorophyta</taxon>
        <taxon>core chlorophytes</taxon>
        <taxon>Trebouxiophyceae</taxon>
        <taxon>Chlorellales</taxon>
        <taxon>Chlorellaceae</taxon>
        <taxon>Chlorella clade</taxon>
        <taxon>Micractinium</taxon>
    </lineage>
</organism>
<comment type="caution">
    <text evidence="4">The sequence shown here is derived from an EMBL/GenBank/DDBJ whole genome shotgun (WGS) entry which is preliminary data.</text>
</comment>
<proteinExistence type="predicted"/>
<dbReference type="STRING" id="554055.A0A2P6VD37"/>
<reference evidence="4 5" key="1">
    <citation type="journal article" date="2018" name="Plant J.">
        <title>Genome sequences of Chlorella sorokiniana UTEX 1602 and Micractinium conductrix SAG 241.80: implications to maltose excretion by a green alga.</title>
        <authorList>
            <person name="Arriola M.B."/>
            <person name="Velmurugan N."/>
            <person name="Zhang Y."/>
            <person name="Plunkett M.H."/>
            <person name="Hondzo H."/>
            <person name="Barney B.M."/>
        </authorList>
    </citation>
    <scope>NUCLEOTIDE SEQUENCE [LARGE SCALE GENOMIC DNA]</scope>
    <source>
        <strain evidence="4 5">SAG 241.80</strain>
    </source>
</reference>
<feature type="coiled-coil region" evidence="1">
    <location>
        <begin position="473"/>
        <end position="500"/>
    </location>
</feature>
<evidence type="ECO:0000313" key="5">
    <source>
        <dbReference type="Proteomes" id="UP000239649"/>
    </source>
</evidence>
<sequence>MDGFSTDKSLELLFGDAPDEFMPVDAFFPQYVDELNSRSKRVHEPGGGPLAGKAPKLAQGQTAGGLPMMQPAAGAAGGMQPPFMGMQPLGAQQQGMLLPGMAGAAAGQLNGGMQLPLPVPMGLPRGMLGMQVPGLMPGGGPQLMGLNLPLDYGAASGGGLTAAGPNLSGTLSGGHGDDDGSGDGKHKKTEANKVAQQRYRERKKAKFNEMESTIEALSKQLQQLQALQSRNQILEGLNGDLHAQLLHREREVERLKLALDASAERSLGSGPSSPSADGATPASLPPLECNDEGCVSCDVLPQDLAGIDFKQGFSDQMERLRHFLTQHDLLECGATPPAGSVSKELTAELAQIVGRSCQLCQAALRAEGVKVMELISKDPTSLSTVGTAAEQQRWQACLDTMHLTGQQQEALLLNRRSHLQRMRSIYQERHNLNMQAMALMLPHSSHNPAEDNTVEGRMTSMSHSGYLPLARSSAELSNVLDKIKDNLRREQRAVMDLNCVTISKILTPLQAAHYMLIAYPQHCDALALSNTLAKSLGSEDPPNPTIHLSFDPSHIRSTPLLSRLGAALRVRAAPRVPSFVVVGAFGLALLFISLNIKQAPGTLFGRCKPGRFGIAPETVGWDAATNSSRWASSCGKLASSAALADEEARWRRKALYSTYSCIKGRYGHNWLNATCAFRNLCLNASTLEFEYYIDPKLPDAPLLYTPAGEPLYEFPDSFVDAGFETVEVYNWSFPVSWAPRVVRRPFPQRGPRVKWAPSPQALLTALYAMPVTTVKNFGHVLYDIAVPLFNMQHLFGIYTPLAQPLLLPGDASNAEVEEKLRELLPKVANNSDPDMNPLRLHWDSYPAYTSDYVRHVLGDGQPGLVCFKTVLVGTGPLNRRIAQTDSRPYRDTAMCRLGLKEERHIKPVVTVMYKQGKRRVENFAGIKDLVRARYGNLVDVQLLKCCKKKLTMREQVELMRDTSVLLVPAGGMAAILNFLPPAATAITMSVWNTNTNRSESDDDNFYQSMEYPTIEVFPVTLNDYQNTTDRPECEIVRGINERADQRLDISGHLFNCNIHLQGDAMQRLLVYVDAALIRWAERTGRYAVLEPLRKIARRPSLQTRLIG</sequence>
<evidence type="ECO:0000256" key="2">
    <source>
        <dbReference type="SAM" id="MobiDB-lite"/>
    </source>
</evidence>
<dbReference type="GO" id="GO:0003700">
    <property type="term" value="F:DNA-binding transcription factor activity"/>
    <property type="evidence" value="ECO:0007669"/>
    <property type="project" value="InterPro"/>
</dbReference>
<dbReference type="SUPFAM" id="SSF57959">
    <property type="entry name" value="Leucine zipper domain"/>
    <property type="match status" value="1"/>
</dbReference>
<feature type="coiled-coil region" evidence="1">
    <location>
        <begin position="200"/>
        <end position="237"/>
    </location>
</feature>
<dbReference type="InterPro" id="IPR046347">
    <property type="entry name" value="bZIP_sf"/>
</dbReference>
<dbReference type="SMART" id="SM00338">
    <property type="entry name" value="BRLZ"/>
    <property type="match status" value="1"/>
</dbReference>
<gene>
    <name evidence="4" type="ORF">C2E20_4806</name>
</gene>
<dbReference type="EMBL" id="LHPF02000012">
    <property type="protein sequence ID" value="PSC72020.1"/>
    <property type="molecule type" value="Genomic_DNA"/>
</dbReference>
<feature type="region of interest" description="Disordered" evidence="2">
    <location>
        <begin position="165"/>
        <end position="199"/>
    </location>
</feature>
<keyword evidence="5" id="KW-1185">Reference proteome</keyword>
<dbReference type="OrthoDB" id="510453at2759"/>
<evidence type="ECO:0000259" key="3">
    <source>
        <dbReference type="PROSITE" id="PS00036"/>
    </source>
</evidence>
<dbReference type="Proteomes" id="UP000239649">
    <property type="component" value="Unassembled WGS sequence"/>
</dbReference>
<protein>
    <recommendedName>
        <fullName evidence="3">BZIP domain-containing protein</fullName>
    </recommendedName>
</protein>
<dbReference type="AlphaFoldDB" id="A0A2P6VD37"/>
<keyword evidence="1" id="KW-0175">Coiled coil</keyword>
<feature type="region of interest" description="Disordered" evidence="2">
    <location>
        <begin position="264"/>
        <end position="284"/>
    </location>
</feature>
<dbReference type="InterPro" id="IPR004827">
    <property type="entry name" value="bZIP"/>
</dbReference>
<dbReference type="Pfam" id="PF04577">
    <property type="entry name" value="Glyco_transf_61"/>
    <property type="match status" value="1"/>
</dbReference>
<dbReference type="GO" id="GO:0016757">
    <property type="term" value="F:glycosyltransferase activity"/>
    <property type="evidence" value="ECO:0007669"/>
    <property type="project" value="InterPro"/>
</dbReference>
<name>A0A2P6VD37_9CHLO</name>
<feature type="domain" description="BZIP" evidence="3">
    <location>
        <begin position="187"/>
        <end position="202"/>
    </location>
</feature>
<evidence type="ECO:0000313" key="4">
    <source>
        <dbReference type="EMBL" id="PSC72020.1"/>
    </source>
</evidence>
<dbReference type="InterPro" id="IPR049625">
    <property type="entry name" value="Glyco_transf_61_cat"/>
</dbReference>
<feature type="compositionally biased region" description="Low complexity" evidence="2">
    <location>
        <begin position="266"/>
        <end position="282"/>
    </location>
</feature>
<dbReference type="Gene3D" id="1.20.5.170">
    <property type="match status" value="1"/>
</dbReference>
<evidence type="ECO:0000256" key="1">
    <source>
        <dbReference type="SAM" id="Coils"/>
    </source>
</evidence>
<feature type="compositionally biased region" description="Basic and acidic residues" evidence="2">
    <location>
        <begin position="175"/>
        <end position="184"/>
    </location>
</feature>